<dbReference type="InterPro" id="IPR036179">
    <property type="entry name" value="Ig-like_dom_sf"/>
</dbReference>
<dbReference type="InterPro" id="IPR003599">
    <property type="entry name" value="Ig_sub"/>
</dbReference>
<dbReference type="SUPFAM" id="SSF47473">
    <property type="entry name" value="EF-hand"/>
    <property type="match status" value="1"/>
</dbReference>
<dbReference type="SMART" id="SM00409">
    <property type="entry name" value="IG"/>
    <property type="match status" value="1"/>
</dbReference>
<dbReference type="GO" id="GO:0005886">
    <property type="term" value="C:plasma membrane"/>
    <property type="evidence" value="ECO:0007669"/>
    <property type="project" value="TreeGrafter"/>
</dbReference>
<dbReference type="EMBL" id="JAODUO010000112">
    <property type="protein sequence ID" value="KAK2189211.1"/>
    <property type="molecule type" value="Genomic_DNA"/>
</dbReference>
<dbReference type="SUPFAM" id="SSF48726">
    <property type="entry name" value="Immunoglobulin"/>
    <property type="match status" value="2"/>
</dbReference>
<dbReference type="GO" id="GO:0070593">
    <property type="term" value="P:dendrite self-avoidance"/>
    <property type="evidence" value="ECO:0007669"/>
    <property type="project" value="TreeGrafter"/>
</dbReference>
<dbReference type="GO" id="GO:0007156">
    <property type="term" value="P:homophilic cell adhesion via plasma membrane adhesion molecules"/>
    <property type="evidence" value="ECO:0007669"/>
    <property type="project" value="TreeGrafter"/>
</dbReference>
<evidence type="ECO:0000313" key="5">
    <source>
        <dbReference type="EMBL" id="KAK2189211.1"/>
    </source>
</evidence>
<keyword evidence="2" id="KW-0393">Immunoglobulin domain</keyword>
<accession>A0AAD9P6S0</accession>
<feature type="domain" description="Ig-like" evidence="4">
    <location>
        <begin position="220"/>
        <end position="310"/>
    </location>
</feature>
<evidence type="ECO:0000259" key="4">
    <source>
        <dbReference type="PROSITE" id="PS50835"/>
    </source>
</evidence>
<keyword evidence="1" id="KW-0106">Calcium</keyword>
<protein>
    <recommendedName>
        <fullName evidence="4">Ig-like domain-containing protein</fullName>
    </recommendedName>
</protein>
<dbReference type="InterPro" id="IPR013783">
    <property type="entry name" value="Ig-like_fold"/>
</dbReference>
<organism evidence="5 6">
    <name type="scientific">Ridgeia piscesae</name>
    <name type="common">Tubeworm</name>
    <dbReference type="NCBI Taxonomy" id="27915"/>
    <lineage>
        <taxon>Eukaryota</taxon>
        <taxon>Metazoa</taxon>
        <taxon>Spiralia</taxon>
        <taxon>Lophotrochozoa</taxon>
        <taxon>Annelida</taxon>
        <taxon>Polychaeta</taxon>
        <taxon>Sedentaria</taxon>
        <taxon>Canalipalpata</taxon>
        <taxon>Sabellida</taxon>
        <taxon>Siboglinidae</taxon>
        <taxon>Ridgeia</taxon>
    </lineage>
</organism>
<keyword evidence="6" id="KW-1185">Reference proteome</keyword>
<dbReference type="Proteomes" id="UP001209878">
    <property type="component" value="Unassembled WGS sequence"/>
</dbReference>
<evidence type="ECO:0000256" key="3">
    <source>
        <dbReference type="SAM" id="MobiDB-lite"/>
    </source>
</evidence>
<dbReference type="InterPro" id="IPR003598">
    <property type="entry name" value="Ig_sub2"/>
</dbReference>
<gene>
    <name evidence="5" type="ORF">NP493_113g02036</name>
</gene>
<feature type="domain" description="Ig-like" evidence="4">
    <location>
        <begin position="313"/>
        <end position="374"/>
    </location>
</feature>
<dbReference type="PROSITE" id="PS00018">
    <property type="entry name" value="EF_HAND_1"/>
    <property type="match status" value="2"/>
</dbReference>
<feature type="compositionally biased region" description="Basic and acidic residues" evidence="3">
    <location>
        <begin position="71"/>
        <end position="80"/>
    </location>
</feature>
<evidence type="ECO:0000256" key="2">
    <source>
        <dbReference type="ARBA" id="ARBA00023319"/>
    </source>
</evidence>
<reference evidence="5" key="1">
    <citation type="journal article" date="2023" name="Mol. Biol. Evol.">
        <title>Third-Generation Sequencing Reveals the Adaptive Role of the Epigenome in Three Deep-Sea Polychaetes.</title>
        <authorList>
            <person name="Perez M."/>
            <person name="Aroh O."/>
            <person name="Sun Y."/>
            <person name="Lan Y."/>
            <person name="Juniper S.K."/>
            <person name="Young C.R."/>
            <person name="Angers B."/>
            <person name="Qian P.Y."/>
        </authorList>
    </citation>
    <scope>NUCLEOTIDE SEQUENCE</scope>
    <source>
        <strain evidence="5">R07B-5</strain>
    </source>
</reference>
<dbReference type="AlphaFoldDB" id="A0AAD9P6S0"/>
<dbReference type="GO" id="GO:0030424">
    <property type="term" value="C:axon"/>
    <property type="evidence" value="ECO:0007669"/>
    <property type="project" value="TreeGrafter"/>
</dbReference>
<dbReference type="InterPro" id="IPR007110">
    <property type="entry name" value="Ig-like_dom"/>
</dbReference>
<feature type="compositionally biased region" description="Acidic residues" evidence="3">
    <location>
        <begin position="26"/>
        <end position="70"/>
    </location>
</feature>
<dbReference type="Pfam" id="PF07679">
    <property type="entry name" value="I-set"/>
    <property type="match status" value="1"/>
</dbReference>
<evidence type="ECO:0000256" key="1">
    <source>
        <dbReference type="ARBA" id="ARBA00022837"/>
    </source>
</evidence>
<dbReference type="PANTHER" id="PTHR10075">
    <property type="entry name" value="BASIGIN RELATED"/>
    <property type="match status" value="1"/>
</dbReference>
<proteinExistence type="predicted"/>
<dbReference type="InterPro" id="IPR013098">
    <property type="entry name" value="Ig_I-set"/>
</dbReference>
<name>A0AAD9P6S0_RIDPI</name>
<sequence>MTDEFPLVDESRQKSLELVDKQLLESVEDNSDDDDDDEEDDGEDDDSEEYLYDDEEDDDEEDDGDMEDSSEEKAKSDKVTSPKMECSAEEYKRLKNNLLLYHCARIGDSDCTEEFTRKQFLANIMFNYYDRNSDNRLDDTELRDIEHRDHLSQLSHYCSLSDMLHRDDTSRDGHISLSEFYTAFSESQLLRGTGRTGVGVWIEDGARGSVDVGLGEWDIPTVILDKHLRHFTTLVTVGSSIELKCDIKGSNDLIWKRNGAKLDKLTGDDVKMFDDGSLYISNLGLRHIGNYTCQDKHNSDVVQTHVVKVQLPPRVEVSPSTQFHTSGSTVVLKCHANGIPEPQLSWELNESALPVDKGNNHYVLLRELYTTNTT</sequence>
<dbReference type="InterPro" id="IPR018247">
    <property type="entry name" value="EF_Hand_1_Ca_BS"/>
</dbReference>
<dbReference type="Pfam" id="PF13927">
    <property type="entry name" value="Ig_3"/>
    <property type="match status" value="1"/>
</dbReference>
<evidence type="ECO:0000313" key="6">
    <source>
        <dbReference type="Proteomes" id="UP001209878"/>
    </source>
</evidence>
<dbReference type="GO" id="GO:0007411">
    <property type="term" value="P:axon guidance"/>
    <property type="evidence" value="ECO:0007669"/>
    <property type="project" value="TreeGrafter"/>
</dbReference>
<dbReference type="PROSITE" id="PS50835">
    <property type="entry name" value="IG_LIKE"/>
    <property type="match status" value="2"/>
</dbReference>
<dbReference type="Gene3D" id="2.60.40.10">
    <property type="entry name" value="Immunoglobulins"/>
    <property type="match status" value="2"/>
</dbReference>
<dbReference type="InterPro" id="IPR011992">
    <property type="entry name" value="EF-hand-dom_pair"/>
</dbReference>
<feature type="region of interest" description="Disordered" evidence="3">
    <location>
        <begin position="21"/>
        <end position="85"/>
    </location>
</feature>
<dbReference type="PANTHER" id="PTHR10075:SF100">
    <property type="entry name" value="FASCICLIN-2"/>
    <property type="match status" value="1"/>
</dbReference>
<comment type="caution">
    <text evidence="5">The sequence shown here is derived from an EMBL/GenBank/DDBJ whole genome shotgun (WGS) entry which is preliminary data.</text>
</comment>
<dbReference type="SMART" id="SM00408">
    <property type="entry name" value="IGc2"/>
    <property type="match status" value="2"/>
</dbReference>
<dbReference type="Gene3D" id="1.10.238.10">
    <property type="entry name" value="EF-hand"/>
    <property type="match status" value="1"/>
</dbReference>
<dbReference type="GO" id="GO:0098632">
    <property type="term" value="F:cell-cell adhesion mediator activity"/>
    <property type="evidence" value="ECO:0007669"/>
    <property type="project" value="TreeGrafter"/>
</dbReference>